<organism evidence="1">
    <name type="scientific">Anopheles sinensis</name>
    <name type="common">Mosquito</name>
    <dbReference type="NCBI Taxonomy" id="74873"/>
    <lineage>
        <taxon>Eukaryota</taxon>
        <taxon>Metazoa</taxon>
        <taxon>Ecdysozoa</taxon>
        <taxon>Arthropoda</taxon>
        <taxon>Hexapoda</taxon>
        <taxon>Insecta</taxon>
        <taxon>Pterygota</taxon>
        <taxon>Neoptera</taxon>
        <taxon>Endopterygota</taxon>
        <taxon>Diptera</taxon>
        <taxon>Nematocera</taxon>
        <taxon>Culicoidea</taxon>
        <taxon>Culicidae</taxon>
        <taxon>Anophelinae</taxon>
        <taxon>Anopheles</taxon>
    </lineage>
</organism>
<keyword evidence="3" id="KW-1185">Reference proteome</keyword>
<reference evidence="2" key="2">
    <citation type="submission" date="2020-05" db="UniProtKB">
        <authorList>
            <consortium name="EnsemblMetazoa"/>
        </authorList>
    </citation>
    <scope>IDENTIFICATION</scope>
</reference>
<dbReference type="Proteomes" id="UP000030765">
    <property type="component" value="Unassembled WGS sequence"/>
</dbReference>
<protein>
    <submittedName>
        <fullName evidence="1 2">Transposase, IS605 OrfB family protein</fullName>
    </submittedName>
</protein>
<accession>A0A084VMG3</accession>
<evidence type="ECO:0000313" key="3">
    <source>
        <dbReference type="Proteomes" id="UP000030765"/>
    </source>
</evidence>
<dbReference type="EMBL" id="KE524975">
    <property type="protein sequence ID" value="KFB39157.1"/>
    <property type="molecule type" value="Genomic_DNA"/>
</dbReference>
<dbReference type="AlphaFoldDB" id="A0A084VMG3"/>
<dbReference type="EMBL" id="ATLV01014593">
    <property type="status" value="NOT_ANNOTATED_CDS"/>
    <property type="molecule type" value="Genomic_DNA"/>
</dbReference>
<evidence type="ECO:0000313" key="1">
    <source>
        <dbReference type="EMBL" id="KFB39157.1"/>
    </source>
</evidence>
<name>A0A084VMG3_ANOSI</name>
<reference evidence="1 3" key="1">
    <citation type="journal article" date="2014" name="BMC Genomics">
        <title>Genome sequence of Anopheles sinensis provides insight into genetics basis of mosquito competence for malaria parasites.</title>
        <authorList>
            <person name="Zhou D."/>
            <person name="Zhang D."/>
            <person name="Ding G."/>
            <person name="Shi L."/>
            <person name="Hou Q."/>
            <person name="Ye Y."/>
            <person name="Xu Y."/>
            <person name="Zhou H."/>
            <person name="Xiong C."/>
            <person name="Li S."/>
            <person name="Yu J."/>
            <person name="Hong S."/>
            <person name="Yu X."/>
            <person name="Zou P."/>
            <person name="Chen C."/>
            <person name="Chang X."/>
            <person name="Wang W."/>
            <person name="Lv Y."/>
            <person name="Sun Y."/>
            <person name="Ma L."/>
            <person name="Shen B."/>
            <person name="Zhu C."/>
        </authorList>
    </citation>
    <scope>NUCLEOTIDE SEQUENCE [LARGE SCALE GENOMIC DNA]</scope>
</reference>
<sequence length="80" mass="9212">MVASTESRPHAESRCDGGCFENIIYGITFSLTPKDSILRFAKEFEESAHALNRECRKLNAKAIKNRNHQRFSYGFLMLRT</sequence>
<evidence type="ECO:0000313" key="2">
    <source>
        <dbReference type="EnsemblMetazoa" id="ASIC006492-PA"/>
    </source>
</evidence>
<gene>
    <name evidence="1" type="ORF">ZHAS_00006492</name>
</gene>
<proteinExistence type="predicted"/>
<dbReference type="VEuPathDB" id="VectorBase:ASIC006492"/>
<dbReference type="EnsemblMetazoa" id="ASIC006492-RA">
    <property type="protein sequence ID" value="ASIC006492-PA"/>
    <property type="gene ID" value="ASIC006492"/>
</dbReference>